<name>A0ABT9GBR5_9GAMM</name>
<accession>A0ABT9GBR5</accession>
<proteinExistence type="predicted"/>
<comment type="caution">
    <text evidence="1">The sequence shown here is derived from an EMBL/GenBank/DDBJ whole genome shotgun (WGS) entry which is preliminary data.</text>
</comment>
<protein>
    <submittedName>
        <fullName evidence="1">Uncharacterized protein</fullName>
    </submittedName>
</protein>
<dbReference type="EMBL" id="JASGWX010000002">
    <property type="protein sequence ID" value="MDP4483320.1"/>
    <property type="molecule type" value="Genomic_DNA"/>
</dbReference>
<evidence type="ECO:0000313" key="1">
    <source>
        <dbReference type="EMBL" id="MDP4483320.1"/>
    </source>
</evidence>
<keyword evidence="2" id="KW-1185">Reference proteome</keyword>
<gene>
    <name evidence="1" type="ORF">QDH73_04595</name>
</gene>
<reference evidence="1 2" key="1">
    <citation type="submission" date="2023-04" db="EMBL/GenBank/DDBJ databases">
        <title>Novel Pseudoalteromonas species isolated from Pacific coral.</title>
        <authorList>
            <person name="Videau P."/>
            <person name="Shlafstein M.D."/>
            <person name="Oline D.K."/>
            <person name="Strangman W.K."/>
            <person name="Hahnke R.L."/>
            <person name="Saw J.H."/>
            <person name="Ushijima B."/>
        </authorList>
    </citation>
    <scope>NUCLEOTIDE SEQUENCE [LARGE SCALE GENOMIC DNA]</scope>
    <source>
        <strain evidence="1 2">LMG 14908</strain>
    </source>
</reference>
<organism evidence="1 2">
    <name type="scientific">Pseudoalteromonas distincta</name>
    <dbReference type="NCBI Taxonomy" id="77608"/>
    <lineage>
        <taxon>Bacteria</taxon>
        <taxon>Pseudomonadati</taxon>
        <taxon>Pseudomonadota</taxon>
        <taxon>Gammaproteobacteria</taxon>
        <taxon>Alteromonadales</taxon>
        <taxon>Pseudoalteromonadaceae</taxon>
        <taxon>Pseudoalteromonas</taxon>
    </lineage>
</organism>
<dbReference type="SUPFAM" id="SSF50242">
    <property type="entry name" value="TIMP-like"/>
    <property type="match status" value="1"/>
</dbReference>
<dbReference type="Proteomes" id="UP001242314">
    <property type="component" value="Unassembled WGS sequence"/>
</dbReference>
<dbReference type="InterPro" id="IPR008993">
    <property type="entry name" value="TIMP-like_OB-fold"/>
</dbReference>
<dbReference type="RefSeq" id="WP_238719456.1">
    <property type="nucleotide sequence ID" value="NZ_JASGWX010000002.1"/>
</dbReference>
<sequence length="94" mass="10668">MKLEIVFDEKDKPFQKITLDHSSMLKGSFSKVIYSSLDGNACHGMTFMLGKDYVAFTDESNWITGYCGGTQAIWPNMEFSQEFLNTVKQLSPNK</sequence>
<evidence type="ECO:0000313" key="2">
    <source>
        <dbReference type="Proteomes" id="UP001242314"/>
    </source>
</evidence>